<gene>
    <name evidence="4" type="ORF">CTOB1V02_LOCUS4943</name>
</gene>
<feature type="domain" description="U3 small nucleolar RNA-associated protein 20 C-terminal" evidence="3">
    <location>
        <begin position="427"/>
        <end position="758"/>
    </location>
</feature>
<dbReference type="OrthoDB" id="360653at2759"/>
<evidence type="ECO:0008006" key="5">
    <source>
        <dbReference type="Google" id="ProtNLM"/>
    </source>
</evidence>
<dbReference type="Pfam" id="PF23099">
    <property type="entry name" value="UTP20_C"/>
    <property type="match status" value="1"/>
</dbReference>
<dbReference type="Gene3D" id="1.25.10.10">
    <property type="entry name" value="Leucine-rich Repeat Variant"/>
    <property type="match status" value="1"/>
</dbReference>
<sequence>MLCFSFLPDQILNTTHSHKIVSRASRCLEHISRGLVENQALSIDQLLILAHGLASESIPDLSPPKASSVDPSPSPATRFTLRPEDCRIIPPEPGRVLPQSKKAVRTNAHVLVTLGLEVLHALFKKELLSPESKGNAQHKDRGIETEKMLKMLDPFVPLLVDCLKAQPQPKLLTLSLRILIRLCHLPLPSLEKQAEALTKTLFALLGRFAGPTSEGRGETTEMVMAAFKLMSLLLRDLKSLTLEPTQLRVLLLYVERDLFSSDSTRESSAFTLLKAILSRRISAPEVASVMQKTKELSVTSLREHVRTQSRQALLMYLLEYPLGFKKIVGFLQFFLAQLEYEYEEGRIAALEMMNGVFQQFPPKLLRENASLFVISLAPRMVVDDSAKCRQMAALCIRTLLDKLSREDRDRLMQMTMDWLQAEKASVRRMAVQLISQFLAVEKASFSVRLEAVVSQLIASLGETKEGGDPDQDPLAFHVLNAVLKLFHEFSSLAENDDLWGMIFLHLIHPHSWVRLASSKLFGQLLAATDPETLAQAICSSGGRGQRSYLLNSSPALSLQRTRQLLQLSVSQFQREEDNQAVMEQVVKNLVQLSRVLCAVESTGSGGSDGPDLSFRWLALKLKREAAREVAKEHGLNPKTIKREWAMKWAGGVAVSCPVPRWLPSLPILLAPLVREAQLPRPDPALHRLATEATDLIRAKVKGEDFAEAHAEVVAQLATKRGKRKAERASEAVTHPEKAARMRIMKQRSKKEARKRKREAEDVKRQAITAKKRKQLKNIAILQE</sequence>
<dbReference type="EMBL" id="OB661007">
    <property type="protein sequence ID" value="CAD7227032.1"/>
    <property type="molecule type" value="Genomic_DNA"/>
</dbReference>
<evidence type="ECO:0000256" key="1">
    <source>
        <dbReference type="SAM" id="MobiDB-lite"/>
    </source>
</evidence>
<organism evidence="4">
    <name type="scientific">Cyprideis torosa</name>
    <dbReference type="NCBI Taxonomy" id="163714"/>
    <lineage>
        <taxon>Eukaryota</taxon>
        <taxon>Metazoa</taxon>
        <taxon>Ecdysozoa</taxon>
        <taxon>Arthropoda</taxon>
        <taxon>Crustacea</taxon>
        <taxon>Oligostraca</taxon>
        <taxon>Ostracoda</taxon>
        <taxon>Podocopa</taxon>
        <taxon>Podocopida</taxon>
        <taxon>Cytherocopina</taxon>
        <taxon>Cytheroidea</taxon>
        <taxon>Cytherideidae</taxon>
        <taxon>Cyprideis</taxon>
    </lineage>
</organism>
<dbReference type="Pfam" id="PF20416">
    <property type="entry name" value="UTP20"/>
    <property type="match status" value="1"/>
</dbReference>
<protein>
    <recommendedName>
        <fullName evidence="5">Ribosomal RNA-processing protein 12-like conserved domain-containing protein</fullName>
    </recommendedName>
</protein>
<dbReference type="InterPro" id="IPR011989">
    <property type="entry name" value="ARM-like"/>
</dbReference>
<evidence type="ECO:0000259" key="2">
    <source>
        <dbReference type="Pfam" id="PF20416"/>
    </source>
</evidence>
<dbReference type="PANTHER" id="PTHR17695:SF11">
    <property type="entry name" value="SMALL SUBUNIT PROCESSOME COMPONENT 20 HOMOLOG"/>
    <property type="match status" value="1"/>
</dbReference>
<dbReference type="InterPro" id="IPR046523">
    <property type="entry name" value="UTP20_dom"/>
</dbReference>
<dbReference type="InterPro" id="IPR052575">
    <property type="entry name" value="SSU_processome_comp_20"/>
</dbReference>
<dbReference type="InterPro" id="IPR016024">
    <property type="entry name" value="ARM-type_fold"/>
</dbReference>
<dbReference type="InterPro" id="IPR057525">
    <property type="entry name" value="UTP20_C"/>
</dbReference>
<evidence type="ECO:0000313" key="4">
    <source>
        <dbReference type="EMBL" id="CAD7227032.1"/>
    </source>
</evidence>
<accession>A0A7R8WCZ4</accession>
<feature type="region of interest" description="Disordered" evidence="1">
    <location>
        <begin position="743"/>
        <end position="766"/>
    </location>
</feature>
<dbReference type="SUPFAM" id="SSF48371">
    <property type="entry name" value="ARM repeat"/>
    <property type="match status" value="1"/>
</dbReference>
<name>A0A7R8WCZ4_9CRUS</name>
<reference evidence="4" key="1">
    <citation type="submission" date="2020-11" db="EMBL/GenBank/DDBJ databases">
        <authorList>
            <person name="Tran Van P."/>
        </authorList>
    </citation>
    <scope>NUCLEOTIDE SEQUENCE</scope>
</reference>
<evidence type="ECO:0000259" key="3">
    <source>
        <dbReference type="Pfam" id="PF23099"/>
    </source>
</evidence>
<feature type="compositionally biased region" description="Basic residues" evidence="1">
    <location>
        <begin position="743"/>
        <end position="756"/>
    </location>
</feature>
<dbReference type="AlphaFoldDB" id="A0A7R8WCZ4"/>
<dbReference type="GO" id="GO:0030686">
    <property type="term" value="C:90S preribosome"/>
    <property type="evidence" value="ECO:0007669"/>
    <property type="project" value="TreeGrafter"/>
</dbReference>
<dbReference type="GO" id="GO:0032040">
    <property type="term" value="C:small-subunit processome"/>
    <property type="evidence" value="ECO:0007669"/>
    <property type="project" value="TreeGrafter"/>
</dbReference>
<proteinExistence type="predicted"/>
<dbReference type="PANTHER" id="PTHR17695">
    <property type="entry name" value="SMALL SUBUNIT PROCESSOME COMPONENT 20 HOMOLOG"/>
    <property type="match status" value="1"/>
</dbReference>
<feature type="domain" description="U3 small nucleolar RNA-associated protein 20" evidence="2">
    <location>
        <begin position="10"/>
        <end position="53"/>
    </location>
</feature>